<organism evidence="1 2">
    <name type="scientific">Favolaschia claudopus</name>
    <dbReference type="NCBI Taxonomy" id="2862362"/>
    <lineage>
        <taxon>Eukaryota</taxon>
        <taxon>Fungi</taxon>
        <taxon>Dikarya</taxon>
        <taxon>Basidiomycota</taxon>
        <taxon>Agaricomycotina</taxon>
        <taxon>Agaricomycetes</taxon>
        <taxon>Agaricomycetidae</taxon>
        <taxon>Agaricales</taxon>
        <taxon>Marasmiineae</taxon>
        <taxon>Mycenaceae</taxon>
        <taxon>Favolaschia</taxon>
    </lineage>
</organism>
<evidence type="ECO:0000313" key="1">
    <source>
        <dbReference type="EMBL" id="KAK7031862.1"/>
    </source>
</evidence>
<protein>
    <submittedName>
        <fullName evidence="1">Uncharacterized protein</fullName>
    </submittedName>
</protein>
<sequence>MGQTVTGSACKSTYILVTETSGFRIEPHELFERHLSILCCAIFSTSVDIFKCQRYNVAHSEYQRLGTGKPYDGRESQMVISAAQTRLESHMKLFFRVRLRQQTLTSTSHPELSQKLSEESKRSPRLRSILRVAIVFEEPPSIIRVSRILELSVDEVCAVLKLVFSYLTSESSIDSPSPESLISPFQFKEHLLQLENSTFIALCHNWVARWCLTGNHADDIRDQVYANENWDYHVCKAEPSRDLYDAMENSWLPEDTLLSHDKLPGVISWLEDSEECQQDSDCRLEEEQAGL</sequence>
<dbReference type="AlphaFoldDB" id="A0AAW0BY50"/>
<keyword evidence="2" id="KW-1185">Reference proteome</keyword>
<dbReference type="EMBL" id="JAWWNJ010000024">
    <property type="protein sequence ID" value="KAK7031862.1"/>
    <property type="molecule type" value="Genomic_DNA"/>
</dbReference>
<reference evidence="1 2" key="1">
    <citation type="journal article" date="2024" name="J Genomics">
        <title>Draft genome sequencing and assembly of Favolaschia claudopus CIRM-BRFM 2984 isolated from oak limbs.</title>
        <authorList>
            <person name="Navarro D."/>
            <person name="Drula E."/>
            <person name="Chaduli D."/>
            <person name="Cazenave R."/>
            <person name="Ahrendt S."/>
            <person name="Wang J."/>
            <person name="Lipzen A."/>
            <person name="Daum C."/>
            <person name="Barry K."/>
            <person name="Grigoriev I.V."/>
            <person name="Favel A."/>
            <person name="Rosso M.N."/>
            <person name="Martin F."/>
        </authorList>
    </citation>
    <scope>NUCLEOTIDE SEQUENCE [LARGE SCALE GENOMIC DNA]</scope>
    <source>
        <strain evidence="1 2">CIRM-BRFM 2984</strain>
    </source>
</reference>
<gene>
    <name evidence="1" type="ORF">R3P38DRAFT_3508069</name>
</gene>
<name>A0AAW0BY50_9AGAR</name>
<comment type="caution">
    <text evidence="1">The sequence shown here is derived from an EMBL/GenBank/DDBJ whole genome shotgun (WGS) entry which is preliminary data.</text>
</comment>
<accession>A0AAW0BY50</accession>
<dbReference type="Proteomes" id="UP001362999">
    <property type="component" value="Unassembled WGS sequence"/>
</dbReference>
<evidence type="ECO:0000313" key="2">
    <source>
        <dbReference type="Proteomes" id="UP001362999"/>
    </source>
</evidence>
<proteinExistence type="predicted"/>